<dbReference type="InterPro" id="IPR002347">
    <property type="entry name" value="SDR_fam"/>
</dbReference>
<dbReference type="EMBL" id="QHHQ01000002">
    <property type="protein sequence ID" value="RAI01569.1"/>
    <property type="molecule type" value="Genomic_DNA"/>
</dbReference>
<dbReference type="Proteomes" id="UP000249590">
    <property type="component" value="Unassembled WGS sequence"/>
</dbReference>
<dbReference type="PANTHER" id="PTHR24321:SF8">
    <property type="entry name" value="ESTRADIOL 17-BETA-DEHYDROGENASE 8-RELATED"/>
    <property type="match status" value="1"/>
</dbReference>
<protein>
    <recommendedName>
        <fullName evidence="5">Ketoreductase domain-containing protein</fullName>
    </recommendedName>
</protein>
<evidence type="ECO:0000313" key="7">
    <source>
        <dbReference type="Proteomes" id="UP000249590"/>
    </source>
</evidence>
<reference evidence="6 7" key="1">
    <citation type="submission" date="2018-05" db="EMBL/GenBank/DDBJ databases">
        <title>Acuticoccus sediminis sp. nov., isolated from deep-sea sediment of Indian Ocean.</title>
        <authorList>
            <person name="Liu X."/>
            <person name="Lai Q."/>
            <person name="Du Y."/>
            <person name="Sun F."/>
            <person name="Zhang X."/>
            <person name="Wang S."/>
            <person name="Shao Z."/>
        </authorList>
    </citation>
    <scope>NUCLEOTIDE SEQUENCE [LARGE SCALE GENOMIC DNA]</scope>
    <source>
        <strain evidence="6 7">PTG4-2</strain>
    </source>
</reference>
<accession>A0A8B2NSS0</accession>
<evidence type="ECO:0000256" key="3">
    <source>
        <dbReference type="ARBA" id="ARBA00023027"/>
    </source>
</evidence>
<dbReference type="FunFam" id="3.40.50.720:FF:000084">
    <property type="entry name" value="Short-chain dehydrogenase reductase"/>
    <property type="match status" value="1"/>
</dbReference>
<dbReference type="AlphaFoldDB" id="A0A8B2NSS0"/>
<evidence type="ECO:0000256" key="1">
    <source>
        <dbReference type="ARBA" id="ARBA00006484"/>
    </source>
</evidence>
<dbReference type="PRINTS" id="PR00080">
    <property type="entry name" value="SDRFAMILY"/>
</dbReference>
<dbReference type="PROSITE" id="PS00061">
    <property type="entry name" value="ADH_SHORT"/>
    <property type="match status" value="1"/>
</dbReference>
<dbReference type="RefSeq" id="WP_111344504.1">
    <property type="nucleotide sequence ID" value="NZ_QHHQ01000002.1"/>
</dbReference>
<dbReference type="SUPFAM" id="SSF51735">
    <property type="entry name" value="NAD(P)-binding Rossmann-fold domains"/>
    <property type="match status" value="1"/>
</dbReference>
<name>A0A8B2NSS0_9HYPH</name>
<comment type="caution">
    <text evidence="6">The sequence shown here is derived from an EMBL/GenBank/DDBJ whole genome shotgun (WGS) entry which is preliminary data.</text>
</comment>
<dbReference type="SMART" id="SM00822">
    <property type="entry name" value="PKS_KR"/>
    <property type="match status" value="1"/>
</dbReference>
<evidence type="ECO:0000256" key="2">
    <source>
        <dbReference type="ARBA" id="ARBA00023002"/>
    </source>
</evidence>
<keyword evidence="3" id="KW-0520">NAD</keyword>
<dbReference type="GO" id="GO:0016491">
    <property type="term" value="F:oxidoreductase activity"/>
    <property type="evidence" value="ECO:0007669"/>
    <property type="project" value="UniProtKB-KW"/>
</dbReference>
<feature type="domain" description="Ketoreductase" evidence="5">
    <location>
        <begin position="40"/>
        <end position="210"/>
    </location>
</feature>
<sequence length="278" mass="28465">MRTRTSTEAPLEPPRDESEGERRKAMMANERDPRFALAGKVALVTGGGTGIGASTALQLAQLGATVVVAGRREAPLQATVDRIEAAGAAAWAHRADVTDEAAVEDLVAAVVDRAGGLHLAVNSAGGGFLGDIGETDAATFDAVMRVNAYATFFSMRAELRAIEASGGGAIVNVSSTAGIRGLPQFSAYSAAKHAVVGMTRCVALEAAGRGVRINAVAPGTTATDMIDQLPTEVKDALAAACALQRIADPEEIARSIVHLLTDATYCTGMVLPVDGGLP</sequence>
<comment type="similarity">
    <text evidence="1">Belongs to the short-chain dehydrogenases/reductases (SDR) family.</text>
</comment>
<dbReference type="PANTHER" id="PTHR24321">
    <property type="entry name" value="DEHYDROGENASES, SHORT CHAIN"/>
    <property type="match status" value="1"/>
</dbReference>
<evidence type="ECO:0000313" key="6">
    <source>
        <dbReference type="EMBL" id="RAI01569.1"/>
    </source>
</evidence>
<feature type="compositionally biased region" description="Basic and acidic residues" evidence="4">
    <location>
        <begin position="13"/>
        <end position="24"/>
    </location>
</feature>
<organism evidence="6 7">
    <name type="scientific">Acuticoccus sediminis</name>
    <dbReference type="NCBI Taxonomy" id="2184697"/>
    <lineage>
        <taxon>Bacteria</taxon>
        <taxon>Pseudomonadati</taxon>
        <taxon>Pseudomonadota</taxon>
        <taxon>Alphaproteobacteria</taxon>
        <taxon>Hyphomicrobiales</taxon>
        <taxon>Amorphaceae</taxon>
        <taxon>Acuticoccus</taxon>
    </lineage>
</organism>
<dbReference type="Gene3D" id="3.40.50.720">
    <property type="entry name" value="NAD(P)-binding Rossmann-like Domain"/>
    <property type="match status" value="1"/>
</dbReference>
<dbReference type="CDD" id="cd05233">
    <property type="entry name" value="SDR_c"/>
    <property type="match status" value="1"/>
</dbReference>
<keyword evidence="2" id="KW-0560">Oxidoreductase</keyword>
<dbReference type="OrthoDB" id="9804774at2"/>
<gene>
    <name evidence="6" type="ORF">DLJ53_09100</name>
</gene>
<dbReference type="InterPro" id="IPR057326">
    <property type="entry name" value="KR_dom"/>
</dbReference>
<feature type="region of interest" description="Disordered" evidence="4">
    <location>
        <begin position="1"/>
        <end position="24"/>
    </location>
</feature>
<dbReference type="Pfam" id="PF13561">
    <property type="entry name" value="adh_short_C2"/>
    <property type="match status" value="1"/>
</dbReference>
<evidence type="ECO:0000256" key="4">
    <source>
        <dbReference type="SAM" id="MobiDB-lite"/>
    </source>
</evidence>
<keyword evidence="7" id="KW-1185">Reference proteome</keyword>
<dbReference type="PRINTS" id="PR00081">
    <property type="entry name" value="GDHRDH"/>
</dbReference>
<evidence type="ECO:0000259" key="5">
    <source>
        <dbReference type="SMART" id="SM00822"/>
    </source>
</evidence>
<dbReference type="InterPro" id="IPR020904">
    <property type="entry name" value="Sc_DH/Rdtase_CS"/>
</dbReference>
<dbReference type="InterPro" id="IPR036291">
    <property type="entry name" value="NAD(P)-bd_dom_sf"/>
</dbReference>
<proteinExistence type="inferred from homology"/>